<dbReference type="Proteomes" id="UP000287233">
    <property type="component" value="Chromosome"/>
</dbReference>
<evidence type="ECO:0000256" key="5">
    <source>
        <dbReference type="ARBA" id="ARBA00025453"/>
    </source>
</evidence>
<dbReference type="InterPro" id="IPR018101">
    <property type="entry name" value="Transl_elong_Ts_CS"/>
</dbReference>
<dbReference type="GO" id="GO:0005737">
    <property type="term" value="C:cytoplasm"/>
    <property type="evidence" value="ECO:0007669"/>
    <property type="project" value="UniProtKB-SubCell"/>
</dbReference>
<gene>
    <name evidence="6" type="primary">tsf</name>
    <name evidence="8" type="ORF">BIP78_0519</name>
</gene>
<dbReference type="SUPFAM" id="SSF46934">
    <property type="entry name" value="UBA-like"/>
    <property type="match status" value="1"/>
</dbReference>
<dbReference type="Gene3D" id="3.30.479.20">
    <property type="entry name" value="Elongation factor Ts, dimerisation domain"/>
    <property type="match status" value="1"/>
</dbReference>
<feature type="domain" description="Translation elongation factor EFTs/EF1B dimerisation" evidence="7">
    <location>
        <begin position="55"/>
        <end position="196"/>
    </location>
</feature>
<comment type="similarity">
    <text evidence="1 6">Belongs to the EF-Ts family.</text>
</comment>
<comment type="caution">
    <text evidence="6">Lacks conserved residue(s) required for the propagation of feature annotation.</text>
</comment>
<dbReference type="PANTHER" id="PTHR11741">
    <property type="entry name" value="ELONGATION FACTOR TS"/>
    <property type="match status" value="1"/>
</dbReference>
<reference evidence="9" key="1">
    <citation type="submission" date="2018-12" db="EMBL/GenBank/DDBJ databases">
        <title>Complete genome sequence of an uncultured bacterium of the candidate phylum Bipolaricaulota.</title>
        <authorList>
            <person name="Kadnikov V.V."/>
            <person name="Mardanov A.V."/>
            <person name="Beletsky A.V."/>
            <person name="Frank Y.A."/>
            <person name="Karnachuk O.V."/>
            <person name="Ravin N.V."/>
        </authorList>
    </citation>
    <scope>NUCLEOTIDE SEQUENCE [LARGE SCALE GENOMIC DNA]</scope>
</reference>
<dbReference type="EMBL" id="CP034928">
    <property type="protein sequence ID" value="QAA76285.1"/>
    <property type="molecule type" value="Genomic_DNA"/>
</dbReference>
<keyword evidence="3 6" id="KW-0251">Elongation factor</keyword>
<proteinExistence type="inferred from homology"/>
<dbReference type="HAMAP" id="MF_00050">
    <property type="entry name" value="EF_Ts"/>
    <property type="match status" value="1"/>
</dbReference>
<dbReference type="FunFam" id="1.10.8.10:FF:000001">
    <property type="entry name" value="Elongation factor Ts"/>
    <property type="match status" value="1"/>
</dbReference>
<dbReference type="InterPro" id="IPR001816">
    <property type="entry name" value="Transl_elong_EFTs/EF1B"/>
</dbReference>
<dbReference type="InterPro" id="IPR009060">
    <property type="entry name" value="UBA-like_sf"/>
</dbReference>
<evidence type="ECO:0000256" key="3">
    <source>
        <dbReference type="ARBA" id="ARBA00022768"/>
    </source>
</evidence>
<evidence type="ECO:0000313" key="8">
    <source>
        <dbReference type="EMBL" id="QAA76285.1"/>
    </source>
</evidence>
<organism evidence="8 9">
    <name type="scientific">Bipolaricaulis sibiricus</name>
    <dbReference type="NCBI Taxonomy" id="2501609"/>
    <lineage>
        <taxon>Bacteria</taxon>
        <taxon>Candidatus Bipolaricaulota</taxon>
        <taxon>Candidatus Bipolaricaulia</taxon>
        <taxon>Candidatus Bipolaricaulales</taxon>
        <taxon>Candidatus Bipolaricaulaceae</taxon>
        <taxon>Candidatus Bipolaricaulis</taxon>
    </lineage>
</organism>
<evidence type="ECO:0000313" key="9">
    <source>
        <dbReference type="Proteomes" id="UP000287233"/>
    </source>
</evidence>
<dbReference type="CDD" id="cd14275">
    <property type="entry name" value="UBA_EF-Ts"/>
    <property type="match status" value="1"/>
</dbReference>
<keyword evidence="6" id="KW-0963">Cytoplasm</keyword>
<dbReference type="GO" id="GO:0003746">
    <property type="term" value="F:translation elongation factor activity"/>
    <property type="evidence" value="ECO:0007669"/>
    <property type="project" value="UniProtKB-UniRule"/>
</dbReference>
<accession>A0A410FT77</accession>
<dbReference type="AlphaFoldDB" id="A0A410FT77"/>
<dbReference type="Gene3D" id="1.10.8.10">
    <property type="entry name" value="DNA helicase RuvA subunit, C-terminal domain"/>
    <property type="match status" value="1"/>
</dbReference>
<evidence type="ECO:0000256" key="6">
    <source>
        <dbReference type="HAMAP-Rule" id="MF_00050"/>
    </source>
</evidence>
<comment type="function">
    <text evidence="5 6">Associates with the EF-Tu.GDP complex and induces the exchange of GDP to GTP. It remains bound to the aminoacyl-tRNA.EF-Tu.GTP complex up to the GTP hydrolysis stage on the ribosome.</text>
</comment>
<sequence length="198" mass="22185">MADLNLDLIKRLREETGVGIVDCKEALAKAGGDLEKAKTILRMEGKEFLASQSREAKEGRIEAYVHHSGKVGVLLEVNTSTDFAANSEAFREFIRNLTMQIAAAKPRWVSPDQVPPEALAEEREVQRKQAEKEKKPPHIIEKIVEGRIAKFYEENCLVKQAYVRDPTMKVEDLLADLGAKLGEPVVIRRFVRFEVGAG</sequence>
<evidence type="ECO:0000259" key="7">
    <source>
        <dbReference type="Pfam" id="PF00889"/>
    </source>
</evidence>
<evidence type="ECO:0000256" key="1">
    <source>
        <dbReference type="ARBA" id="ARBA00005532"/>
    </source>
</evidence>
<dbReference type="InterPro" id="IPR036402">
    <property type="entry name" value="EF-Ts_dimer_sf"/>
</dbReference>
<dbReference type="PANTHER" id="PTHR11741:SF10">
    <property type="entry name" value="POLYPROTEIN OF EF-TS, CHLOROPLASTIC"/>
    <property type="match status" value="1"/>
</dbReference>
<dbReference type="InterPro" id="IPR014039">
    <property type="entry name" value="Transl_elong_EFTs/EF1B_dimer"/>
</dbReference>
<comment type="subcellular location">
    <subcellularLocation>
        <location evidence="6">Cytoplasm</location>
    </subcellularLocation>
</comment>
<dbReference type="PROSITE" id="PS01126">
    <property type="entry name" value="EF_TS_1"/>
    <property type="match status" value="1"/>
</dbReference>
<evidence type="ECO:0000256" key="4">
    <source>
        <dbReference type="ARBA" id="ARBA00022917"/>
    </source>
</evidence>
<protein>
    <recommendedName>
        <fullName evidence="2 6">Elongation factor Ts</fullName>
        <shortName evidence="6">EF-Ts</shortName>
    </recommendedName>
</protein>
<dbReference type="Gene3D" id="1.10.286.20">
    <property type="match status" value="1"/>
</dbReference>
<dbReference type="SUPFAM" id="SSF54713">
    <property type="entry name" value="Elongation factor Ts (EF-Ts), dimerisation domain"/>
    <property type="match status" value="1"/>
</dbReference>
<evidence type="ECO:0000256" key="2">
    <source>
        <dbReference type="ARBA" id="ARBA00016956"/>
    </source>
</evidence>
<name>A0A410FT77_BIPS1</name>
<dbReference type="KEGG" id="bih:BIP78_0519"/>
<keyword evidence="4 6" id="KW-0648">Protein biosynthesis</keyword>
<dbReference type="FunFam" id="1.10.286.20:FF:000001">
    <property type="entry name" value="Elongation factor Ts"/>
    <property type="match status" value="1"/>
</dbReference>
<dbReference type="Pfam" id="PF00889">
    <property type="entry name" value="EF_TS"/>
    <property type="match status" value="1"/>
</dbReference>